<protein>
    <submittedName>
        <fullName evidence="1">Uncharacterized protein</fullName>
    </submittedName>
</protein>
<dbReference type="VEuPathDB" id="MicrosporidiaDB:NBO_10g0037"/>
<gene>
    <name evidence="1" type="ORF">NBO_10g0037</name>
</gene>
<name>R0KXV6_NOSB1</name>
<dbReference type="AlphaFoldDB" id="R0KXV6"/>
<dbReference type="Proteomes" id="UP000016927">
    <property type="component" value="Unassembled WGS sequence"/>
</dbReference>
<keyword evidence="2" id="KW-1185">Reference proteome</keyword>
<dbReference type="OrthoDB" id="2194145at2759"/>
<dbReference type="EMBL" id="KB908918">
    <property type="protein sequence ID" value="EOB15047.1"/>
    <property type="molecule type" value="Genomic_DNA"/>
</dbReference>
<accession>R0KXV6</accession>
<sequence length="153" mass="18109">MEDSKFLISTVTGQIPNIIKNSKIESLKGDLILYLDDFLYKDSIYDTEGCEISLKELCAIDENKKILLAFRNTPKVLSSKRGNYKLTKEKFLKVLNIMKPDYYVDFTTQKMINFKDKSEIDGKFVDPKTPEEFYNLTKEKKYFYRYKFCKRVD</sequence>
<dbReference type="HOGENOM" id="CLU_108567_0_0_1"/>
<organism evidence="1 2">
    <name type="scientific">Nosema bombycis (strain CQ1 / CVCC 102059)</name>
    <name type="common">Microsporidian parasite</name>
    <name type="synonym">Pebrine of silkworm</name>
    <dbReference type="NCBI Taxonomy" id="578461"/>
    <lineage>
        <taxon>Eukaryota</taxon>
        <taxon>Fungi</taxon>
        <taxon>Fungi incertae sedis</taxon>
        <taxon>Microsporidia</taxon>
        <taxon>Nosematidae</taxon>
        <taxon>Nosema</taxon>
    </lineage>
</organism>
<proteinExistence type="predicted"/>
<reference evidence="1 2" key="1">
    <citation type="journal article" date="2013" name="BMC Genomics">
        <title>Comparative genomics of parasitic silkworm microsporidia reveal an association between genome expansion and host adaptation.</title>
        <authorList>
            <person name="Pan G."/>
            <person name="Xu J."/>
            <person name="Li T."/>
            <person name="Xia Q."/>
            <person name="Liu S.L."/>
            <person name="Zhang G."/>
            <person name="Li S."/>
            <person name="Li C."/>
            <person name="Liu H."/>
            <person name="Yang L."/>
            <person name="Liu T."/>
            <person name="Zhang X."/>
            <person name="Wu Z."/>
            <person name="Fan W."/>
            <person name="Dang X."/>
            <person name="Xiang H."/>
            <person name="Tao M."/>
            <person name="Li Y."/>
            <person name="Hu J."/>
            <person name="Li Z."/>
            <person name="Lin L."/>
            <person name="Luo J."/>
            <person name="Geng L."/>
            <person name="Wang L."/>
            <person name="Long M."/>
            <person name="Wan Y."/>
            <person name="He N."/>
            <person name="Zhang Z."/>
            <person name="Lu C."/>
            <person name="Keeling P.J."/>
            <person name="Wang J."/>
            <person name="Xiang Z."/>
            <person name="Zhou Z."/>
        </authorList>
    </citation>
    <scope>NUCLEOTIDE SEQUENCE [LARGE SCALE GENOMIC DNA]</scope>
    <source>
        <strain evidence="2">CQ1 / CVCC 102059</strain>
    </source>
</reference>
<evidence type="ECO:0000313" key="2">
    <source>
        <dbReference type="Proteomes" id="UP000016927"/>
    </source>
</evidence>
<evidence type="ECO:0000313" key="1">
    <source>
        <dbReference type="EMBL" id="EOB15047.1"/>
    </source>
</evidence>